<reference evidence="18" key="1">
    <citation type="submission" date="2019-03" db="EMBL/GenBank/DDBJ databases">
        <title>Genome sequencing and reference-guided assembly of Black Bengal Goat (Capra hircus).</title>
        <authorList>
            <person name="Siddiki A.Z."/>
            <person name="Baten A."/>
            <person name="Billah M."/>
            <person name="Alam M.A.U."/>
            <person name="Shawrob K.S.M."/>
            <person name="Saha S."/>
            <person name="Chowdhury M."/>
            <person name="Rahman A.H."/>
            <person name="Stear M."/>
            <person name="Miah G."/>
            <person name="Das G.B."/>
            <person name="Hossain M.M."/>
            <person name="Kumkum M."/>
            <person name="Islam M.S."/>
            <person name="Mollah A.M."/>
            <person name="Ahsan A."/>
            <person name="Tusar F."/>
            <person name="Khan M.K.I."/>
        </authorList>
    </citation>
    <scope>NUCLEOTIDE SEQUENCE [LARGE SCALE GENOMIC DNA]</scope>
</reference>
<comment type="subunit">
    <text evidence="15">Complex I is composed of 45 different subunits. Interacts with CARD15, but not with CARD4. Interacts with STAT3, but not with STAT1, STAT2 and STAT5A. Interacts with OLFM4.</text>
</comment>
<evidence type="ECO:0000256" key="15">
    <source>
        <dbReference type="ARBA" id="ARBA00046797"/>
    </source>
</evidence>
<keyword evidence="4" id="KW-0813">Transport</keyword>
<evidence type="ECO:0000256" key="5">
    <source>
        <dbReference type="ARBA" id="ARBA00022660"/>
    </source>
</evidence>
<evidence type="ECO:0000256" key="12">
    <source>
        <dbReference type="ARBA" id="ARBA00030328"/>
    </source>
</evidence>
<evidence type="ECO:0000256" key="10">
    <source>
        <dbReference type="ARBA" id="ARBA00023128"/>
    </source>
</evidence>
<dbReference type="InterPro" id="IPR009346">
    <property type="entry name" value="GRIM-19"/>
</dbReference>
<keyword evidence="10" id="KW-0496">Mitochondrion</keyword>
<evidence type="ECO:0000256" key="7">
    <source>
        <dbReference type="ARBA" id="ARBA00022792"/>
    </source>
</evidence>
<evidence type="ECO:0000256" key="2">
    <source>
        <dbReference type="ARBA" id="ARBA00007312"/>
    </source>
</evidence>
<evidence type="ECO:0000256" key="13">
    <source>
        <dbReference type="ARBA" id="ARBA00031622"/>
    </source>
</evidence>
<dbReference type="PROSITE" id="PS51385">
    <property type="entry name" value="YJEF_N"/>
    <property type="match status" value="1"/>
</dbReference>
<dbReference type="InterPro" id="IPR036652">
    <property type="entry name" value="YjeF_N_dom_sf"/>
</dbReference>
<evidence type="ECO:0000259" key="17">
    <source>
        <dbReference type="PROSITE" id="PS51385"/>
    </source>
</evidence>
<proteinExistence type="inferred from homology"/>
<dbReference type="Pfam" id="PF03853">
    <property type="entry name" value="YjeF_N"/>
    <property type="match status" value="1"/>
</dbReference>
<keyword evidence="9 16" id="KW-1133">Transmembrane helix</keyword>
<sequence>MAASKVKQDMPPVGGYGPIDYKRNLPRRGLSGYSMFAVGIGALLFGYWSMMRWNRERRRLQIEDFEARIALMPLLQAEKDRRVLQMLRENLEEEATIMKDVPGWKVGESVFHTTRWVTPMMGELYGLRTGEEILSSTYGFICTAEAAALERELLEDYRFGRQQLVEWCGHASAVAVTKVFPLPALPRKQRTALVVCGPEQNGAVGLACARHLRVFEYEPTIFYPTRSADPLHRDLTTQCEKMDIPFLSYLPAEVSLGGSRGVVGDRASRLPRPCLCLGLPGPAHQQRIQAGGGRCAGPWCGAGRGRGSLHTRTGHTQATVHPACELGHPLRHARWRGGTRGREVGLGGSLFAHQSMLPHLGWLLHSGQGRGSCPSFGWAVPSLAPR</sequence>
<evidence type="ECO:0000256" key="4">
    <source>
        <dbReference type="ARBA" id="ARBA00022448"/>
    </source>
</evidence>
<name>A0A8C2NYT0_CAPHI</name>
<evidence type="ECO:0000256" key="11">
    <source>
        <dbReference type="ARBA" id="ARBA00023136"/>
    </source>
</evidence>
<dbReference type="AlphaFoldDB" id="A0A8C2NYT0"/>
<keyword evidence="8" id="KW-0249">Electron transport</keyword>
<organism evidence="18">
    <name type="scientific">Capra hircus</name>
    <name type="common">Goat</name>
    <dbReference type="NCBI Taxonomy" id="9925"/>
    <lineage>
        <taxon>Eukaryota</taxon>
        <taxon>Metazoa</taxon>
        <taxon>Chordata</taxon>
        <taxon>Craniata</taxon>
        <taxon>Vertebrata</taxon>
        <taxon>Euteleostomi</taxon>
        <taxon>Mammalia</taxon>
        <taxon>Eutheria</taxon>
        <taxon>Laurasiatheria</taxon>
        <taxon>Artiodactyla</taxon>
        <taxon>Ruminantia</taxon>
        <taxon>Pecora</taxon>
        <taxon>Bovidae</taxon>
        <taxon>Caprinae</taxon>
        <taxon>Capra</taxon>
    </lineage>
</organism>
<comment type="similarity">
    <text evidence="2">Belongs to the complex I NDUFA13 subunit family.</text>
</comment>
<keyword evidence="11 16" id="KW-0472">Membrane</keyword>
<keyword evidence="6 16" id="KW-0812">Transmembrane</keyword>
<evidence type="ECO:0000313" key="18">
    <source>
        <dbReference type="Ensembl" id="ENSCHIP00010011862.1"/>
    </source>
</evidence>
<evidence type="ECO:0000256" key="8">
    <source>
        <dbReference type="ARBA" id="ARBA00022982"/>
    </source>
</evidence>
<evidence type="ECO:0000256" key="14">
    <source>
        <dbReference type="ARBA" id="ARBA00045908"/>
    </source>
</evidence>
<dbReference type="Ensembl" id="ENSCHIT00010016754.1">
    <property type="protein sequence ID" value="ENSCHIP00010011862.1"/>
    <property type="gene ID" value="ENSCHIG00010008803.1"/>
</dbReference>
<evidence type="ECO:0000256" key="6">
    <source>
        <dbReference type="ARBA" id="ARBA00022692"/>
    </source>
</evidence>
<dbReference type="SUPFAM" id="SSF64153">
    <property type="entry name" value="YjeF N-terminal domain-like"/>
    <property type="match status" value="1"/>
</dbReference>
<dbReference type="GO" id="GO:0005743">
    <property type="term" value="C:mitochondrial inner membrane"/>
    <property type="evidence" value="ECO:0007669"/>
    <property type="project" value="UniProtKB-SubCell"/>
</dbReference>
<evidence type="ECO:0000256" key="9">
    <source>
        <dbReference type="ARBA" id="ARBA00022989"/>
    </source>
</evidence>
<protein>
    <recommendedName>
        <fullName evidence="3">NADH dehydrogenase [ubiquinone] 1 alpha subcomplex subunit 13</fullName>
    </recommendedName>
    <alternativeName>
        <fullName evidence="13">Complex I-B16.6</fullName>
    </alternativeName>
    <alternativeName>
        <fullName evidence="12">NADH-ubiquinone oxidoreductase B16.6 subunit</fullName>
    </alternativeName>
</protein>
<evidence type="ECO:0000256" key="3">
    <source>
        <dbReference type="ARBA" id="ARBA00018192"/>
    </source>
</evidence>
<reference evidence="18" key="2">
    <citation type="submission" date="2025-08" db="UniProtKB">
        <authorList>
            <consortium name="Ensembl"/>
        </authorList>
    </citation>
    <scope>IDENTIFICATION</scope>
</reference>
<dbReference type="Pfam" id="PF06212">
    <property type="entry name" value="GRIM-19"/>
    <property type="match status" value="1"/>
</dbReference>
<evidence type="ECO:0000256" key="16">
    <source>
        <dbReference type="SAM" id="Phobius"/>
    </source>
</evidence>
<dbReference type="PANTHER" id="PTHR12966:SF0">
    <property type="entry name" value="NADH DEHYDROGENASE [UBIQUINONE] 1 ALPHA SUBCOMPLEX SUBUNIT 13"/>
    <property type="match status" value="1"/>
</dbReference>
<accession>A0A8C2NYT0</accession>
<dbReference type="GO" id="GO:0045271">
    <property type="term" value="C:respiratory chain complex I"/>
    <property type="evidence" value="ECO:0007669"/>
    <property type="project" value="UniProtKB-ARBA"/>
</dbReference>
<dbReference type="InterPro" id="IPR004443">
    <property type="entry name" value="YjeF_N_dom"/>
</dbReference>
<evidence type="ECO:0000256" key="1">
    <source>
        <dbReference type="ARBA" id="ARBA00004298"/>
    </source>
</evidence>
<feature type="domain" description="YjeF N-terminal" evidence="17">
    <location>
        <begin position="146"/>
        <end position="386"/>
    </location>
</feature>
<comment type="subcellular location">
    <subcellularLocation>
        <location evidence="1">Mitochondrion inner membrane</location>
        <topology evidence="1">Single-pass membrane protein</topology>
        <orientation evidence="1">Matrix side</orientation>
    </subcellularLocation>
</comment>
<feature type="transmembrane region" description="Helical" evidence="16">
    <location>
        <begin position="30"/>
        <end position="50"/>
    </location>
</feature>
<comment type="function">
    <text evidence="14">Accessory subunit of the mitochondrial membrane respiratory chain NADH dehydrogenase (Complex I), that is believed not to be involved in catalysis. Complex I functions in the transfer of electrons from NADH to the respiratory chain. The immediate electron acceptor for the enzyme is believed to be ubiquinone. Involved in the interferon/all-trans-retinoic acid (IFN/RA) induced cell death. This apoptotic activity is inhibited by interaction with viral IRF1. Prevents the transactivation of STAT3 target genes. May play a role in CARD15-mediated innate mucosal responses and serve to regulate intestinal epithelial cell responses to microbes.</text>
</comment>
<keyword evidence="7" id="KW-0999">Mitochondrion inner membrane</keyword>
<keyword evidence="5" id="KW-0679">Respiratory chain</keyword>
<dbReference type="PANTHER" id="PTHR12966">
    <property type="entry name" value="NADH DEHYDROGENASE UBIQUINONE 1 ALPHA SUBCOMPLEX SUBUNIT 13"/>
    <property type="match status" value="1"/>
</dbReference>
<dbReference type="Gene3D" id="3.40.50.10260">
    <property type="entry name" value="YjeF N-terminal domain"/>
    <property type="match status" value="1"/>
</dbReference>